<protein>
    <submittedName>
        <fullName evidence="6">Sugar ABC transporter substrate-binding protein</fullName>
    </submittedName>
</protein>
<evidence type="ECO:0000256" key="2">
    <source>
        <dbReference type="ARBA" id="ARBA00008520"/>
    </source>
</evidence>
<keyword evidence="4 5" id="KW-0732">Signal</keyword>
<dbReference type="Proteomes" id="UP000230390">
    <property type="component" value="Unassembled WGS sequence"/>
</dbReference>
<evidence type="ECO:0000313" key="6">
    <source>
        <dbReference type="EMBL" id="PIL45323.1"/>
    </source>
</evidence>
<evidence type="ECO:0000256" key="1">
    <source>
        <dbReference type="ARBA" id="ARBA00004418"/>
    </source>
</evidence>
<reference evidence="6 7" key="1">
    <citation type="submission" date="2017-10" db="EMBL/GenBank/DDBJ databases">
        <title>Massilia psychrophilum sp. nov., a novel purple-pigmented bacterium isolated from Tianshan glacier, Xinjiang Municipality, China.</title>
        <authorList>
            <person name="Wang H."/>
        </authorList>
    </citation>
    <scope>NUCLEOTIDE SEQUENCE [LARGE SCALE GENOMIC DNA]</scope>
    <source>
        <strain evidence="6 7">JCM 30074</strain>
    </source>
</reference>
<evidence type="ECO:0000313" key="7">
    <source>
        <dbReference type="Proteomes" id="UP000230390"/>
    </source>
</evidence>
<comment type="subcellular location">
    <subcellularLocation>
        <location evidence="1">Periplasm</location>
    </subcellularLocation>
</comment>
<gene>
    <name evidence="6" type="ORF">CR105_09095</name>
</gene>
<evidence type="ECO:0000256" key="4">
    <source>
        <dbReference type="ARBA" id="ARBA00022729"/>
    </source>
</evidence>
<feature type="signal peptide" evidence="5">
    <location>
        <begin position="1"/>
        <end position="20"/>
    </location>
</feature>
<comment type="similarity">
    <text evidence="2">Belongs to the bacterial solute-binding protein 1 family.</text>
</comment>
<dbReference type="EMBL" id="PDOC01000004">
    <property type="protein sequence ID" value="PIL45323.1"/>
    <property type="molecule type" value="Genomic_DNA"/>
</dbReference>
<evidence type="ECO:0000256" key="3">
    <source>
        <dbReference type="ARBA" id="ARBA00022448"/>
    </source>
</evidence>
<organism evidence="6 7">
    <name type="scientific">Massilia eurypsychrophila</name>
    <dbReference type="NCBI Taxonomy" id="1485217"/>
    <lineage>
        <taxon>Bacteria</taxon>
        <taxon>Pseudomonadati</taxon>
        <taxon>Pseudomonadota</taxon>
        <taxon>Betaproteobacteria</taxon>
        <taxon>Burkholderiales</taxon>
        <taxon>Oxalobacteraceae</taxon>
        <taxon>Telluria group</taxon>
        <taxon>Massilia</taxon>
    </lineage>
</organism>
<accession>A0A2G8TH31</accession>
<feature type="chain" id="PRO_5013668128" evidence="5">
    <location>
        <begin position="21"/>
        <end position="415"/>
    </location>
</feature>
<dbReference type="Pfam" id="PF01547">
    <property type="entry name" value="SBP_bac_1"/>
    <property type="match status" value="1"/>
</dbReference>
<dbReference type="Gene3D" id="3.40.190.10">
    <property type="entry name" value="Periplasmic binding protein-like II"/>
    <property type="match status" value="2"/>
</dbReference>
<keyword evidence="7" id="KW-1185">Reference proteome</keyword>
<sequence length="415" mass="45177">MTRLLLCAALLGGACQHALAETRLRVFVGAQQRPEVMQQVFARYMALHPGVVIEAETGGATSELQSRYLNMMLSARDSHLDVFLIDIVRPAQYAAASWLEPLDRYLGAERDTLIDSYLPAYRQSNVINGKLVALPGFADAQFLYYRKDLLARHNIAPPTTWDELAAAARKVMAAEANPKLQGISFQGKAVESAVCTFLLPYWSLGGELAPRGKLELDRAKVTAGLDMWLGLVRQGVAKKNIAEVATDDTRKEFQAGNALFAVNFGYAWNHFQSNPDTRVRDRVGVMPVPAMRGGVPAGCMGGWQWAVSAFSGNKAESVRLIRWLAGPEASKMLALKASNLPVFAHLYQDKDILAANPFFGAALPAVLGARPRPVTSEYRAVSDALRINTSAVLAGAKSIPAAITDIEARFARVNH</sequence>
<dbReference type="CDD" id="cd14750">
    <property type="entry name" value="PBP2_TMBP"/>
    <property type="match status" value="1"/>
</dbReference>
<name>A0A2G8TH31_9BURK</name>
<dbReference type="PROSITE" id="PS51257">
    <property type="entry name" value="PROKAR_LIPOPROTEIN"/>
    <property type="match status" value="1"/>
</dbReference>
<dbReference type="PANTHER" id="PTHR43649">
    <property type="entry name" value="ARABINOSE-BINDING PROTEIN-RELATED"/>
    <property type="match status" value="1"/>
</dbReference>
<dbReference type="InterPro" id="IPR006059">
    <property type="entry name" value="SBP"/>
</dbReference>
<dbReference type="GO" id="GO:0042597">
    <property type="term" value="C:periplasmic space"/>
    <property type="evidence" value="ECO:0007669"/>
    <property type="project" value="UniProtKB-SubCell"/>
</dbReference>
<keyword evidence="3" id="KW-0813">Transport</keyword>
<evidence type="ECO:0000256" key="5">
    <source>
        <dbReference type="SAM" id="SignalP"/>
    </source>
</evidence>
<dbReference type="InterPro" id="IPR050490">
    <property type="entry name" value="Bact_solute-bd_prot1"/>
</dbReference>
<dbReference type="AlphaFoldDB" id="A0A2G8TH31"/>
<proteinExistence type="inferred from homology"/>
<dbReference type="PANTHER" id="PTHR43649:SF34">
    <property type="entry name" value="ABC TRANSPORTER PERIPLASMIC-BINDING PROTEIN YCJN-RELATED"/>
    <property type="match status" value="1"/>
</dbReference>
<dbReference type="OrthoDB" id="5890863at2"/>
<dbReference type="SUPFAM" id="SSF53850">
    <property type="entry name" value="Periplasmic binding protein-like II"/>
    <property type="match status" value="1"/>
</dbReference>
<comment type="caution">
    <text evidence="6">The sequence shown here is derived from an EMBL/GenBank/DDBJ whole genome shotgun (WGS) entry which is preliminary data.</text>
</comment>